<proteinExistence type="predicted"/>
<protein>
    <recommendedName>
        <fullName evidence="4">Transporter</fullName>
    </recommendedName>
</protein>
<gene>
    <name evidence="2" type="ORF">HNR39_003677</name>
</gene>
<dbReference type="AlphaFoldDB" id="A0A840RZP0"/>
<name>A0A840RZP0_9BURK</name>
<feature type="chain" id="PRO_5032690841" description="Transporter" evidence="1">
    <location>
        <begin position="34"/>
        <end position="289"/>
    </location>
</feature>
<evidence type="ECO:0008006" key="4">
    <source>
        <dbReference type="Google" id="ProtNLM"/>
    </source>
</evidence>
<dbReference type="Pfam" id="PF13557">
    <property type="entry name" value="Phenol_MetA_deg"/>
    <property type="match status" value="1"/>
</dbReference>
<evidence type="ECO:0000313" key="3">
    <source>
        <dbReference type="Proteomes" id="UP000571084"/>
    </source>
</evidence>
<dbReference type="RefSeq" id="WP_168057179.1">
    <property type="nucleotide sequence ID" value="NZ_JAAOZT010000017.1"/>
</dbReference>
<keyword evidence="1" id="KW-0732">Signal</keyword>
<sequence length="289" mass="31499">MIEKNMTVKTNVSHRLMTASILLACLSASTAYAETGRGFIGPLEYQLPGNLSAPINILVEYGYIDSTHRQWNSSGSKVGAPDVRVNVSLTKYVHAWTLESNPNIGVGWEVIAPLVSVQNNSAHTTASGMADPIAGGFAWYKPTKDTTIGTDFLFQAPLGNSSVGGGDRWRIIQSVFGAVQFGGLNYTADLVWDWPGKNNSTDIKAPTTLSTHHRVGYSVTSLLMPYIGVDYERQMAKNGQPMNYEAVADVGMMFTFSPNYSLAVHYGRGLKGENRSVTDAVNARFVYVW</sequence>
<accession>A0A840RZP0</accession>
<dbReference type="EMBL" id="JACHHQ010000008">
    <property type="protein sequence ID" value="MBB5201819.1"/>
    <property type="molecule type" value="Genomic_DNA"/>
</dbReference>
<feature type="signal peptide" evidence="1">
    <location>
        <begin position="1"/>
        <end position="33"/>
    </location>
</feature>
<comment type="caution">
    <text evidence="2">The sequence shown here is derived from an EMBL/GenBank/DDBJ whole genome shotgun (WGS) entry which is preliminary data.</text>
</comment>
<dbReference type="Proteomes" id="UP000571084">
    <property type="component" value="Unassembled WGS sequence"/>
</dbReference>
<dbReference type="InterPro" id="IPR025737">
    <property type="entry name" value="FApF"/>
</dbReference>
<reference evidence="2 3" key="1">
    <citation type="submission" date="2020-08" db="EMBL/GenBank/DDBJ databases">
        <title>Genomic Encyclopedia of Type Strains, Phase IV (KMG-IV): sequencing the most valuable type-strain genomes for metagenomic binning, comparative biology and taxonomic classification.</title>
        <authorList>
            <person name="Goeker M."/>
        </authorList>
    </citation>
    <scope>NUCLEOTIDE SEQUENCE [LARGE SCALE GENOMIC DNA]</scope>
    <source>
        <strain evidence="2 3">DSM 23240</strain>
    </source>
</reference>
<keyword evidence="3" id="KW-1185">Reference proteome</keyword>
<evidence type="ECO:0000313" key="2">
    <source>
        <dbReference type="EMBL" id="MBB5201819.1"/>
    </source>
</evidence>
<organism evidence="2 3">
    <name type="scientific">Glaciimonas immobilis</name>
    <dbReference type="NCBI Taxonomy" id="728004"/>
    <lineage>
        <taxon>Bacteria</taxon>
        <taxon>Pseudomonadati</taxon>
        <taxon>Pseudomonadota</taxon>
        <taxon>Betaproteobacteria</taxon>
        <taxon>Burkholderiales</taxon>
        <taxon>Oxalobacteraceae</taxon>
        <taxon>Glaciimonas</taxon>
    </lineage>
</organism>
<evidence type="ECO:0000256" key="1">
    <source>
        <dbReference type="SAM" id="SignalP"/>
    </source>
</evidence>